<comment type="caution">
    <text evidence="3">The sequence shown here is derived from an EMBL/GenBank/DDBJ whole genome shotgun (WGS) entry which is preliminary data.</text>
</comment>
<dbReference type="AlphaFoldDB" id="A0A6M0RKG0"/>
<keyword evidence="4" id="KW-1185">Reference proteome</keyword>
<evidence type="ECO:0000313" key="3">
    <source>
        <dbReference type="EMBL" id="NEZ56370.1"/>
    </source>
</evidence>
<gene>
    <name evidence="3" type="ORF">DXZ20_11940</name>
</gene>
<dbReference type="InterPro" id="IPR037049">
    <property type="entry name" value="DUF1214_C_sf"/>
</dbReference>
<dbReference type="PANTHER" id="PTHR36509:SF2">
    <property type="entry name" value="BLL3101 PROTEIN"/>
    <property type="match status" value="1"/>
</dbReference>
<dbReference type="EMBL" id="QXHD01000004">
    <property type="protein sequence ID" value="NEZ56370.1"/>
    <property type="molecule type" value="Genomic_DNA"/>
</dbReference>
<dbReference type="Proteomes" id="UP000481033">
    <property type="component" value="Unassembled WGS sequence"/>
</dbReference>
<evidence type="ECO:0000259" key="2">
    <source>
        <dbReference type="Pfam" id="PF06863"/>
    </source>
</evidence>
<sequence length="481" mass="54395">MISSSTLTLQEARLIAKDAFIYAYPMVDSYRILFAFFLWPNNAEYKGPLNKLLGEARLFTPSDTTVQTPNADTPYCVVGADLRAEPLVLTVPPIDPKRYYSIQLIDTYTHNFEYVGTRTTGNGGGKYLLVGPDWTGQTPAGITAVIRSETSLALALYRTQLFDSDDLENVKNIIENGYKVQPLSQFTNTEPPAKIPAVKYPRPVRLDEGETSPRIFRLLNFLLTTFCSTHESETELMTRFAKLNIGPGLIFNPTELSEKLKQAIEQGIKDGWETYLELKKTKLATQDVTAADLFGTREHLTATGNIYLYRMAGAIRGIWGNSIEEAMYPSYYNDSDGNELNASGDVRYTLRFEPGELPPADAFWSATMYNLPEQLLVENDLNRYLINSTMLDNNELVLDEDGGLTLYIQHAQPTEEKKKKNWLPAPNKGFFITLRLYLPQQDAINGTWQTPPLKRVKPAPPWIIRLKRIFLALFRAGDYPR</sequence>
<evidence type="ECO:0000313" key="4">
    <source>
        <dbReference type="Proteomes" id="UP000481033"/>
    </source>
</evidence>
<dbReference type="Pfam" id="PF06742">
    <property type="entry name" value="DUF1214"/>
    <property type="match status" value="1"/>
</dbReference>
<evidence type="ECO:0000259" key="1">
    <source>
        <dbReference type="Pfam" id="PF06742"/>
    </source>
</evidence>
<dbReference type="PANTHER" id="PTHR36509">
    <property type="entry name" value="BLL3101 PROTEIN"/>
    <property type="match status" value="1"/>
</dbReference>
<organism evidence="3 4">
    <name type="scientific">Adonisia turfae CCMR0081</name>
    <dbReference type="NCBI Taxonomy" id="2292702"/>
    <lineage>
        <taxon>Bacteria</taxon>
        <taxon>Bacillati</taxon>
        <taxon>Cyanobacteriota</taxon>
        <taxon>Adonisia</taxon>
        <taxon>Adonisia turfae</taxon>
    </lineage>
</organism>
<dbReference type="InterPro" id="IPR037050">
    <property type="entry name" value="DUF1254_sf"/>
</dbReference>
<dbReference type="Gene3D" id="2.60.120.600">
    <property type="entry name" value="Domain of unknown function DUF1214, C-terminal domain"/>
    <property type="match status" value="1"/>
</dbReference>
<reference evidence="3 4" key="1">
    <citation type="journal article" date="2020" name="Microb. Ecol.">
        <title>Ecogenomics of the Marine Benthic Filamentous Cyanobacterium Adonisia.</title>
        <authorList>
            <person name="Walter J.M."/>
            <person name="Coutinho F.H."/>
            <person name="Leomil L."/>
            <person name="Hargreaves P.I."/>
            <person name="Campeao M.E."/>
            <person name="Vieira V.V."/>
            <person name="Silva B.S."/>
            <person name="Fistarol G.O."/>
            <person name="Salomon P.S."/>
            <person name="Sawabe T."/>
            <person name="Mino S."/>
            <person name="Hosokawa M."/>
            <person name="Miyashita H."/>
            <person name="Maruyama F."/>
            <person name="van Verk M.C."/>
            <person name="Dutilh B.E."/>
            <person name="Thompson C.C."/>
            <person name="Thompson F.L."/>
        </authorList>
    </citation>
    <scope>NUCLEOTIDE SEQUENCE [LARGE SCALE GENOMIC DNA]</scope>
    <source>
        <strain evidence="3 4">CCMR0081</strain>
    </source>
</reference>
<accession>A0A6M0RKG0</accession>
<proteinExistence type="predicted"/>
<name>A0A6M0RKG0_9CYAN</name>
<dbReference type="Gene3D" id="2.60.40.1610">
    <property type="entry name" value="Domain of unknown function DUF1254"/>
    <property type="match status" value="1"/>
</dbReference>
<dbReference type="InterPro" id="IPR010621">
    <property type="entry name" value="DUF1214"/>
</dbReference>
<dbReference type="RefSeq" id="WP_163698363.1">
    <property type="nucleotide sequence ID" value="NZ_QXHD01000004.1"/>
</dbReference>
<protein>
    <submittedName>
        <fullName evidence="3">DUF1254 domain-containing protein</fullName>
    </submittedName>
</protein>
<dbReference type="Pfam" id="PF06863">
    <property type="entry name" value="DUF1254"/>
    <property type="match status" value="1"/>
</dbReference>
<feature type="domain" description="DUF1214" evidence="1">
    <location>
        <begin position="325"/>
        <end position="441"/>
    </location>
</feature>
<dbReference type="InterPro" id="IPR010679">
    <property type="entry name" value="DUF1254"/>
</dbReference>
<dbReference type="SUPFAM" id="SSF160935">
    <property type="entry name" value="VPA0735-like"/>
    <property type="match status" value="1"/>
</dbReference>
<feature type="domain" description="DUF1254" evidence="2">
    <location>
        <begin position="50"/>
        <end position="182"/>
    </location>
</feature>